<feature type="region of interest" description="Disordered" evidence="1">
    <location>
        <begin position="200"/>
        <end position="251"/>
    </location>
</feature>
<evidence type="ECO:0000256" key="1">
    <source>
        <dbReference type="SAM" id="MobiDB-lite"/>
    </source>
</evidence>
<accession>A0A388MAL6</accession>
<sequence length="317" mass="32485">MRHPEVQGEISPLPAVRDEGSVGALHPLTSAGAVVSVAATSDVGQPLAAAEQESMLPPRSVQPRPPPALMEGSQGTVVVCQGDDLPERDISHTPAAEQSAADHVGLACPTGSLPGTGELLTMESALVSLPDLSTLISPGLPHVSPPKPQQPVVMERGSDGFDVAGGDIADMITSPMVSATPTIFRVSKLREVALGLAETATRHRHDGQRSIAQRSLSHSFDDAEEGSPGGPVDTLEREARPPSPPSNLEHHPIAATVGADAGVPVTNSSADATEQLVVGSSATARRDRATVLPTVAFYASGKSTGGMDEQGVASMGK</sequence>
<comment type="caution">
    <text evidence="2">The sequence shown here is derived from an EMBL/GenBank/DDBJ whole genome shotgun (WGS) entry which is preliminary data.</text>
</comment>
<proteinExistence type="predicted"/>
<feature type="region of interest" description="Disordered" evidence="1">
    <location>
        <begin position="49"/>
        <end position="73"/>
    </location>
</feature>
<gene>
    <name evidence="2" type="ORF">CBR_g52648</name>
</gene>
<evidence type="ECO:0000313" key="2">
    <source>
        <dbReference type="EMBL" id="GBG91614.1"/>
    </source>
</evidence>
<reference evidence="2 3" key="1">
    <citation type="journal article" date="2018" name="Cell">
        <title>The Chara Genome: Secondary Complexity and Implications for Plant Terrestrialization.</title>
        <authorList>
            <person name="Nishiyama T."/>
            <person name="Sakayama H."/>
            <person name="Vries J.D."/>
            <person name="Buschmann H."/>
            <person name="Saint-Marcoux D."/>
            <person name="Ullrich K.K."/>
            <person name="Haas F.B."/>
            <person name="Vanderstraeten L."/>
            <person name="Becker D."/>
            <person name="Lang D."/>
            <person name="Vosolsobe S."/>
            <person name="Rombauts S."/>
            <person name="Wilhelmsson P.K.I."/>
            <person name="Janitza P."/>
            <person name="Kern R."/>
            <person name="Heyl A."/>
            <person name="Rumpler F."/>
            <person name="Villalobos L.I.A.C."/>
            <person name="Clay J.M."/>
            <person name="Skokan R."/>
            <person name="Toyoda A."/>
            <person name="Suzuki Y."/>
            <person name="Kagoshima H."/>
            <person name="Schijlen E."/>
            <person name="Tajeshwar N."/>
            <person name="Catarino B."/>
            <person name="Hetherington A.J."/>
            <person name="Saltykova A."/>
            <person name="Bonnot C."/>
            <person name="Breuninger H."/>
            <person name="Symeonidi A."/>
            <person name="Radhakrishnan G.V."/>
            <person name="Van Nieuwerburgh F."/>
            <person name="Deforce D."/>
            <person name="Chang C."/>
            <person name="Karol K.G."/>
            <person name="Hedrich R."/>
            <person name="Ulvskov P."/>
            <person name="Glockner G."/>
            <person name="Delwiche C.F."/>
            <person name="Petrasek J."/>
            <person name="Van de Peer Y."/>
            <person name="Friml J."/>
            <person name="Beilby M."/>
            <person name="Dolan L."/>
            <person name="Kohara Y."/>
            <person name="Sugano S."/>
            <person name="Fujiyama A."/>
            <person name="Delaux P.-M."/>
            <person name="Quint M."/>
            <person name="TheiBen G."/>
            <person name="Hagemann M."/>
            <person name="Harholt J."/>
            <person name="Dunand C."/>
            <person name="Zachgo S."/>
            <person name="Langdale J."/>
            <person name="Maumus F."/>
            <person name="Straeten D.V.D."/>
            <person name="Gould S.B."/>
            <person name="Rensing S.A."/>
        </authorList>
    </citation>
    <scope>NUCLEOTIDE SEQUENCE [LARGE SCALE GENOMIC DNA]</scope>
    <source>
        <strain evidence="2 3">S276</strain>
    </source>
</reference>
<feature type="region of interest" description="Disordered" evidence="1">
    <location>
        <begin position="1"/>
        <end position="20"/>
    </location>
</feature>
<evidence type="ECO:0000313" key="3">
    <source>
        <dbReference type="Proteomes" id="UP000265515"/>
    </source>
</evidence>
<dbReference type="Proteomes" id="UP000265515">
    <property type="component" value="Unassembled WGS sequence"/>
</dbReference>
<protein>
    <submittedName>
        <fullName evidence="2">Uncharacterized protein</fullName>
    </submittedName>
</protein>
<name>A0A388MAL6_CHABU</name>
<dbReference type="Gramene" id="GBG91614">
    <property type="protein sequence ID" value="GBG91614"/>
    <property type="gene ID" value="CBR_g52648"/>
</dbReference>
<keyword evidence="3" id="KW-1185">Reference proteome</keyword>
<dbReference type="AlphaFoldDB" id="A0A388MAL6"/>
<dbReference type="EMBL" id="BFEA01000926">
    <property type="protein sequence ID" value="GBG91614.1"/>
    <property type="molecule type" value="Genomic_DNA"/>
</dbReference>
<organism evidence="2 3">
    <name type="scientific">Chara braunii</name>
    <name type="common">Braun's stonewort</name>
    <dbReference type="NCBI Taxonomy" id="69332"/>
    <lineage>
        <taxon>Eukaryota</taxon>
        <taxon>Viridiplantae</taxon>
        <taxon>Streptophyta</taxon>
        <taxon>Charophyceae</taxon>
        <taxon>Charales</taxon>
        <taxon>Characeae</taxon>
        <taxon>Chara</taxon>
    </lineage>
</organism>